<reference evidence="1" key="2">
    <citation type="submission" date="2025-09" db="UniProtKB">
        <authorList>
            <consortium name="Ensembl"/>
        </authorList>
    </citation>
    <scope>IDENTIFICATION</scope>
</reference>
<keyword evidence="2" id="KW-1185">Reference proteome</keyword>
<proteinExistence type="predicted"/>
<organism evidence="1 2">
    <name type="scientific">Salmo trutta</name>
    <name type="common">Brown trout</name>
    <dbReference type="NCBI Taxonomy" id="8032"/>
    <lineage>
        <taxon>Eukaryota</taxon>
        <taxon>Metazoa</taxon>
        <taxon>Chordata</taxon>
        <taxon>Craniata</taxon>
        <taxon>Vertebrata</taxon>
        <taxon>Euteleostomi</taxon>
        <taxon>Actinopterygii</taxon>
        <taxon>Neopterygii</taxon>
        <taxon>Teleostei</taxon>
        <taxon>Protacanthopterygii</taxon>
        <taxon>Salmoniformes</taxon>
        <taxon>Salmonidae</taxon>
        <taxon>Salmoninae</taxon>
        <taxon>Salmo</taxon>
    </lineage>
</organism>
<dbReference type="AlphaFoldDB" id="A0A673XUW2"/>
<sequence>CPVLSQPCCPVLSQPCCPVLSQPCCPVLSQPCCPVLSQPCCPVLNQPCCPVLRQLQFLSPSFLSIFKSPRKYPSLLISHTLSSISHVIQILTVSTWWSIAASHHNGL</sequence>
<name>A0A673XUW2_SALTR</name>
<accession>A0A673XUW2</accession>
<reference evidence="1" key="1">
    <citation type="submission" date="2025-08" db="UniProtKB">
        <authorList>
            <consortium name="Ensembl"/>
        </authorList>
    </citation>
    <scope>IDENTIFICATION</scope>
</reference>
<evidence type="ECO:0000313" key="1">
    <source>
        <dbReference type="Ensembl" id="ENSSTUP00000024856.1"/>
    </source>
</evidence>
<dbReference type="Ensembl" id="ENSSTUT00000026062.1">
    <property type="protein sequence ID" value="ENSSTUP00000024856.1"/>
    <property type="gene ID" value="ENSSTUG00000010859.1"/>
</dbReference>
<protein>
    <submittedName>
        <fullName evidence="1">Uncharacterized protein</fullName>
    </submittedName>
</protein>
<evidence type="ECO:0000313" key="2">
    <source>
        <dbReference type="Proteomes" id="UP000472277"/>
    </source>
</evidence>
<dbReference type="GeneTree" id="ENSGT00970000194874"/>
<dbReference type="InParanoid" id="A0A673XUW2"/>
<dbReference type="Proteomes" id="UP000472277">
    <property type="component" value="Chromosome 2"/>
</dbReference>